<accession>A0AC60PGS9</accession>
<reference evidence="1 2" key="1">
    <citation type="journal article" date="2020" name="Cell">
        <title>Large-Scale Comparative Analyses of Tick Genomes Elucidate Their Genetic Diversity and Vector Capacities.</title>
        <authorList>
            <consortium name="Tick Genome and Microbiome Consortium (TIGMIC)"/>
            <person name="Jia N."/>
            <person name="Wang J."/>
            <person name="Shi W."/>
            <person name="Du L."/>
            <person name="Sun Y."/>
            <person name="Zhan W."/>
            <person name="Jiang J.F."/>
            <person name="Wang Q."/>
            <person name="Zhang B."/>
            <person name="Ji P."/>
            <person name="Bell-Sakyi L."/>
            <person name="Cui X.M."/>
            <person name="Yuan T.T."/>
            <person name="Jiang B.G."/>
            <person name="Yang W.F."/>
            <person name="Lam T.T."/>
            <person name="Chang Q.C."/>
            <person name="Ding S.J."/>
            <person name="Wang X.J."/>
            <person name="Zhu J.G."/>
            <person name="Ruan X.D."/>
            <person name="Zhao L."/>
            <person name="Wei J.T."/>
            <person name="Ye R.Z."/>
            <person name="Que T.C."/>
            <person name="Du C.H."/>
            <person name="Zhou Y.H."/>
            <person name="Cheng J.X."/>
            <person name="Dai P.F."/>
            <person name="Guo W.B."/>
            <person name="Han X.H."/>
            <person name="Huang E.J."/>
            <person name="Li L.F."/>
            <person name="Wei W."/>
            <person name="Gao Y.C."/>
            <person name="Liu J.Z."/>
            <person name="Shao H.Z."/>
            <person name="Wang X."/>
            <person name="Wang C.C."/>
            <person name="Yang T.C."/>
            <person name="Huo Q.B."/>
            <person name="Li W."/>
            <person name="Chen H.Y."/>
            <person name="Chen S.E."/>
            <person name="Zhou L.G."/>
            <person name="Ni X.B."/>
            <person name="Tian J.H."/>
            <person name="Sheng Y."/>
            <person name="Liu T."/>
            <person name="Pan Y.S."/>
            <person name="Xia L.Y."/>
            <person name="Li J."/>
            <person name="Zhao F."/>
            <person name="Cao W.C."/>
        </authorList>
    </citation>
    <scope>NUCLEOTIDE SEQUENCE [LARGE SCALE GENOMIC DNA]</scope>
    <source>
        <strain evidence="1">Iper-2018</strain>
    </source>
</reference>
<protein>
    <submittedName>
        <fullName evidence="1">Uncharacterized protein</fullName>
    </submittedName>
</protein>
<gene>
    <name evidence="1" type="ORF">HPB47_004242</name>
</gene>
<comment type="caution">
    <text evidence="1">The sequence shown here is derived from an EMBL/GenBank/DDBJ whole genome shotgun (WGS) entry which is preliminary data.</text>
</comment>
<proteinExistence type="predicted"/>
<keyword evidence="2" id="KW-1185">Reference proteome</keyword>
<dbReference type="EMBL" id="JABSTQ010010644">
    <property type="protein sequence ID" value="KAG0419259.1"/>
    <property type="molecule type" value="Genomic_DNA"/>
</dbReference>
<evidence type="ECO:0000313" key="1">
    <source>
        <dbReference type="EMBL" id="KAG0419259.1"/>
    </source>
</evidence>
<dbReference type="Proteomes" id="UP000805193">
    <property type="component" value="Unassembled WGS sequence"/>
</dbReference>
<name>A0AC60PGS9_IXOPE</name>
<sequence length="1058" mass="117177">MSSEGAVITAASGRGTSVPGTATDYQIILPQLPTGYVITNAVFLHCDVKGRPYRMQDFRQELERLGVMKDLASAGPHQMNHVWMLRMHSLAAKQKLVDAKELTIKGGRCLVVDPANTAVKVKLHWVPYDVPNCQVKKELERYGKVSEITRDLFRERGFEAVESNTRSVRLTLREGYTIDSLPHELRLEGCKVLVVVPGRAPLCLRCRRTGHIRRDCRVPRCADCHRYGHEAADCIKTYATMARDRKTEDHTDYMMDDAEAEEAVGASAPAVLQPLKGAGSDGPAAVRRLDPEAQTSAPEAALQEAEETGEKTKGTPDASPPSDGNNGSGSQGPAVPVPNVGVEMSQVVKRMRDSTPSMEDTELEGTGTSTEHEAGGKKFRVQAKPRIPPDDRRKGNSQFRNASKKSSEGYSGFAYGPKTNLIEWLKSEEVYESRDKVVECVCLEQFFRSIPQSVKLWVQDRVGVDSVERAAELAEEYATRRKLSGGESEPGRSDQRKTFRQGNGSRENGPEKPEAGQKVPEKSAEHSNGDEARKSPTGQFEARKPFLCYNCQEPGHTPARCKKPRVVFSYVKGSDKDLKLLRPYFHELQRSVTLRKRPKFNVSILILTLAVGSRPLFFCVCVALPVDPEAAAPTFEGKKTGQPDIPAKVLSSTLTFRIPMVILSTALILSFVSVLLVAYHPVQKQPQKKGSKEGTRCPFSEIFEYPLICFINYDSPVPGFTYDNVPTQLCRHVVLCCVGVDVNTDRPLAVAKGTVLQHSMRQAKRFLGFGGPNLHYFALTTTLNDSAKSAQLTKGLVRAMNGGAFFGGIALMLPHAIKVFSPGLVQFFVKNLAKAMNSAGGVRKTLIVQLPSQAHDVKIIYHASTFSSGDIIPMMTTHIPPDHRQKLLYATCASPYRSADPRHSTPDFFPHVVSVSMERGISMLKLTYGPEWPDVDKKVMVSVSLAWLQFDHYDKTNRSAGTPAKFEGLIPYPDICLKTCSGPRHQRFQDLHTDCEVDWDGERIWYSGLGEHAGAFMRAHPGIRGVGVFDIDYDDFKGVCRQYKFPQLQAVHDVLREV</sequence>
<evidence type="ECO:0000313" key="2">
    <source>
        <dbReference type="Proteomes" id="UP000805193"/>
    </source>
</evidence>
<organism evidence="1 2">
    <name type="scientific">Ixodes persulcatus</name>
    <name type="common">Taiga tick</name>
    <dbReference type="NCBI Taxonomy" id="34615"/>
    <lineage>
        <taxon>Eukaryota</taxon>
        <taxon>Metazoa</taxon>
        <taxon>Ecdysozoa</taxon>
        <taxon>Arthropoda</taxon>
        <taxon>Chelicerata</taxon>
        <taxon>Arachnida</taxon>
        <taxon>Acari</taxon>
        <taxon>Parasitiformes</taxon>
        <taxon>Ixodida</taxon>
        <taxon>Ixodoidea</taxon>
        <taxon>Ixodidae</taxon>
        <taxon>Ixodinae</taxon>
        <taxon>Ixodes</taxon>
    </lineage>
</organism>